<feature type="transmembrane region" description="Helical" evidence="2">
    <location>
        <begin position="12"/>
        <end position="35"/>
    </location>
</feature>
<evidence type="ECO:0000259" key="3">
    <source>
        <dbReference type="Pfam" id="PF20586"/>
    </source>
</evidence>
<comment type="caution">
    <text evidence="4">The sequence shown here is derived from an EMBL/GenBank/DDBJ whole genome shotgun (WGS) entry which is preliminary data.</text>
</comment>
<feature type="domain" description="DUF6788" evidence="3">
    <location>
        <begin position="46"/>
        <end position="118"/>
    </location>
</feature>
<keyword evidence="1" id="KW-0175">Coiled coil</keyword>
<accession>A0A6V8NZH2</accession>
<keyword evidence="2" id="KW-0812">Transmembrane</keyword>
<evidence type="ECO:0000256" key="1">
    <source>
        <dbReference type="SAM" id="Coils"/>
    </source>
</evidence>
<protein>
    <recommendedName>
        <fullName evidence="3">DUF6788 domain-containing protein</fullName>
    </recommendedName>
</protein>
<organism evidence="4 5">
    <name type="scientific">Candidatus Hakubella thermalkaliphila</name>
    <dbReference type="NCBI Taxonomy" id="2754717"/>
    <lineage>
        <taxon>Bacteria</taxon>
        <taxon>Bacillati</taxon>
        <taxon>Actinomycetota</taxon>
        <taxon>Actinomycetota incertae sedis</taxon>
        <taxon>Candidatus Hakubellales</taxon>
        <taxon>Candidatus Hakubellaceae</taxon>
        <taxon>Candidatus Hakubella</taxon>
    </lineage>
</organism>
<dbReference type="InterPro" id="IPR046738">
    <property type="entry name" value="DUF6788"/>
</dbReference>
<dbReference type="Proteomes" id="UP000543224">
    <property type="component" value="Unassembled WGS sequence"/>
</dbReference>
<name>A0A6V8NZH2_9ACTN</name>
<keyword evidence="2" id="KW-0472">Membrane</keyword>
<proteinExistence type="predicted"/>
<dbReference type="Pfam" id="PF20586">
    <property type="entry name" value="DUF6788"/>
    <property type="match status" value="1"/>
</dbReference>
<dbReference type="AlphaFoldDB" id="A0A6V8NZH2"/>
<feature type="coiled-coil region" evidence="1">
    <location>
        <begin position="116"/>
        <end position="153"/>
    </location>
</feature>
<feature type="non-terminal residue" evidence="4">
    <location>
        <position position="1"/>
    </location>
</feature>
<evidence type="ECO:0000313" key="5">
    <source>
        <dbReference type="Proteomes" id="UP000543224"/>
    </source>
</evidence>
<keyword evidence="2" id="KW-1133">Transmembrane helix</keyword>
<sequence length="162" mass="19257">PNLSDTEVIKGIPATVNLVRLSSFVLDILTVIIYYKVKMSSLDRIKELEKQRNRILKQILAFRSMLPGAYKEVYCKCGKPNCWCYKKGGHLFRRITWSENGRSKTKAIPEEDISWIRELTENYREFQKKRRQIKELERILKELIGEYAKAVIKKSRRQRDYL</sequence>
<dbReference type="EMBL" id="BLRX01000154">
    <property type="protein sequence ID" value="GFP25665.1"/>
    <property type="molecule type" value="Genomic_DNA"/>
</dbReference>
<reference evidence="4 5" key="1">
    <citation type="journal article" date="2020" name="Front. Microbiol.">
        <title>Single-cell genomics of novel Actinobacteria with the Wood-Ljungdahl pathway discovered in a serpentinizing system.</title>
        <authorList>
            <person name="Merino N."/>
            <person name="Kawai M."/>
            <person name="Boyd E.S."/>
            <person name="Colman D.R."/>
            <person name="McGlynn S.E."/>
            <person name="Nealson K.H."/>
            <person name="Kurokawa K."/>
            <person name="Hongoh Y."/>
        </authorList>
    </citation>
    <scope>NUCLEOTIDE SEQUENCE [LARGE SCALE GENOMIC DNA]</scope>
    <source>
        <strain evidence="4 5">S25</strain>
    </source>
</reference>
<evidence type="ECO:0000256" key="2">
    <source>
        <dbReference type="SAM" id="Phobius"/>
    </source>
</evidence>
<evidence type="ECO:0000313" key="4">
    <source>
        <dbReference type="EMBL" id="GFP25665.1"/>
    </source>
</evidence>
<gene>
    <name evidence="4" type="ORF">HKBW3S25_01146</name>
</gene>